<comment type="similarity">
    <text evidence="1">Belongs to the protein kinase superfamily. ADCK protein kinase family.</text>
</comment>
<evidence type="ECO:0000256" key="1">
    <source>
        <dbReference type="ARBA" id="ARBA00009670"/>
    </source>
</evidence>
<evidence type="ECO:0000256" key="2">
    <source>
        <dbReference type="SAM" id="MobiDB-lite"/>
    </source>
</evidence>
<protein>
    <submittedName>
        <fullName evidence="5">ABC1-domain-containing protein</fullName>
    </submittedName>
</protein>
<feature type="region of interest" description="Disordered" evidence="2">
    <location>
        <begin position="493"/>
        <end position="516"/>
    </location>
</feature>
<dbReference type="PANTHER" id="PTHR45890">
    <property type="entry name" value="AARF DOMAIN CONTAINING KINASE 2 (PREDICTED)"/>
    <property type="match status" value="1"/>
</dbReference>
<dbReference type="EMBL" id="KQ087204">
    <property type="protein sequence ID" value="KLT42499.1"/>
    <property type="molecule type" value="Genomic_DNA"/>
</dbReference>
<evidence type="ECO:0000313" key="5">
    <source>
        <dbReference type="EMBL" id="KLT42499.1"/>
    </source>
</evidence>
<dbReference type="Pfam" id="PF09350">
    <property type="entry name" value="DJC28_CD"/>
    <property type="match status" value="1"/>
</dbReference>
<dbReference type="InterPro" id="IPR011009">
    <property type="entry name" value="Kinase-like_dom_sf"/>
</dbReference>
<evidence type="ECO:0000259" key="4">
    <source>
        <dbReference type="Pfam" id="PF09350"/>
    </source>
</evidence>
<dbReference type="InterPro" id="IPR004147">
    <property type="entry name" value="ABC1_dom"/>
</dbReference>
<gene>
    <name evidence="5" type="ORF">CC85DRAFT_328086</name>
</gene>
<dbReference type="OrthoDB" id="1290869at2759"/>
<keyword evidence="6" id="KW-1185">Reference proteome</keyword>
<dbReference type="Pfam" id="PF03109">
    <property type="entry name" value="ABC1"/>
    <property type="match status" value="2"/>
</dbReference>
<feature type="compositionally biased region" description="Low complexity" evidence="2">
    <location>
        <begin position="133"/>
        <end position="150"/>
    </location>
</feature>
<reference evidence="5 6" key="1">
    <citation type="submission" date="2015-03" db="EMBL/GenBank/DDBJ databases">
        <title>Genomics and transcriptomics of the oil-accumulating basidiomycete yeast T. oleaginosus allow insights into substrate utilization and the diverse evolutionary trajectories of mating systems in fungi.</title>
        <authorList>
            <consortium name="DOE Joint Genome Institute"/>
            <person name="Kourist R."/>
            <person name="Kracht O."/>
            <person name="Bracharz F."/>
            <person name="Lipzen A."/>
            <person name="Nolan M."/>
            <person name="Ohm R."/>
            <person name="Grigoriev I."/>
            <person name="Sun S."/>
            <person name="Heitman J."/>
            <person name="Bruck T."/>
            <person name="Nowrousian M."/>
        </authorList>
    </citation>
    <scope>NUCLEOTIDE SEQUENCE [LARGE SCALE GENOMIC DNA]</scope>
    <source>
        <strain evidence="5 6">IBC0246</strain>
    </source>
</reference>
<dbReference type="InterPro" id="IPR044095">
    <property type="entry name" value="ADCK2_dom"/>
</dbReference>
<name>A0A0J1B4C4_9TREE</name>
<feature type="domain" description="ABC1 atypical kinase-like" evidence="3">
    <location>
        <begin position="681"/>
        <end position="732"/>
    </location>
</feature>
<organism evidence="5 6">
    <name type="scientific">Cutaneotrichosporon oleaginosum</name>
    <dbReference type="NCBI Taxonomy" id="879819"/>
    <lineage>
        <taxon>Eukaryota</taxon>
        <taxon>Fungi</taxon>
        <taxon>Dikarya</taxon>
        <taxon>Basidiomycota</taxon>
        <taxon>Agaricomycotina</taxon>
        <taxon>Tremellomycetes</taxon>
        <taxon>Trichosporonales</taxon>
        <taxon>Trichosporonaceae</taxon>
        <taxon>Cutaneotrichosporon</taxon>
    </lineage>
</organism>
<evidence type="ECO:0000313" key="6">
    <source>
        <dbReference type="Proteomes" id="UP000053611"/>
    </source>
</evidence>
<dbReference type="GeneID" id="28987252"/>
<dbReference type="InterPro" id="IPR018961">
    <property type="entry name" value="DnaJ_homolog_subfam-C_membr-28"/>
</dbReference>
<feature type="region of interest" description="Disordered" evidence="2">
    <location>
        <begin position="133"/>
        <end position="160"/>
    </location>
</feature>
<dbReference type="PANTHER" id="PTHR45890:SF1">
    <property type="entry name" value="AARF DOMAIN CONTAINING KINASE 2"/>
    <property type="match status" value="1"/>
</dbReference>
<evidence type="ECO:0000259" key="3">
    <source>
        <dbReference type="Pfam" id="PF03109"/>
    </source>
</evidence>
<feature type="domain" description="ABC1 atypical kinase-like" evidence="3">
    <location>
        <begin position="761"/>
        <end position="914"/>
    </location>
</feature>
<feature type="compositionally biased region" description="Gly residues" evidence="2">
    <location>
        <begin position="505"/>
        <end position="516"/>
    </location>
</feature>
<dbReference type="AlphaFoldDB" id="A0A0J1B4C4"/>
<dbReference type="GO" id="GO:0005739">
    <property type="term" value="C:mitochondrion"/>
    <property type="evidence" value="ECO:0007669"/>
    <property type="project" value="TreeGrafter"/>
</dbReference>
<accession>A0A0J1B4C4</accession>
<feature type="domain" description="DnaJ homologue subfamily C member 28 conserved" evidence="4">
    <location>
        <begin position="289"/>
        <end position="359"/>
    </location>
</feature>
<dbReference type="STRING" id="879819.A0A0J1B4C4"/>
<dbReference type="Proteomes" id="UP000053611">
    <property type="component" value="Unassembled WGS sequence"/>
</dbReference>
<dbReference type="InterPro" id="IPR052402">
    <property type="entry name" value="ADCK_kinase"/>
</dbReference>
<dbReference type="CDD" id="cd13971">
    <property type="entry name" value="ADCK2-like"/>
    <property type="match status" value="1"/>
</dbReference>
<dbReference type="RefSeq" id="XP_018278990.1">
    <property type="nucleotide sequence ID" value="XM_018426649.1"/>
</dbReference>
<proteinExistence type="inferred from homology"/>
<sequence length="1167" mass="129631">MMPLRGRPLRAQWQALQRAVHTKVPGAPDPAPSKAPLAGDEPLGGGDSLTGSAKLFADALAEERVEATAAEKNARAHLVNAQGPIWTGDEAQSDAVLRMLVDKYKPLRTGEGIKDNAAEKRIHNWMRNLEMAPPSATTSTATPIISSSSEESPHRPKLPPHLFKPWHATYTGDNEVMESPKVKWGQFDQRAASADFSNLLELRLPPNADGTVRKAHRDFRRATKLQGRLGSAREGAIDYRLGISDGAVTHVGAEEEEMEGFSGNRQIRGESVLGAQRGSASGMRAWAGLVEDRIATAQSKGFFKNLKGTGKPIERDPSEMNPLLGLSEVYMNRIIKRQGALPPWIELQNTLNSSQAAFRSLLLETYTKHVMRSILASNPIDMLPTYDQIPGRDEAFEAMHQKFHAESVRQLNDTLGKMNAQAPMPSRRGLIQLEHELDRVRGDVLRQNVWKELQKRVQEIKELEEKGAATRRLPFLQTLENGALARLGQRMGAMVSGDNGSGQQSSGGGTLSGNGHPEAGGGKGLVILAGLTVAVVVYFKKPTLTESPISHEDLIPVHEKKEEKQEGPFMALSPSEPSVGVLEMLREYILEPFLTFVRFIHLALLFGPVILTAPMLYIGAPPRRKPGKPIAPGEDNWGAVWWYGFLVKQMERAGPSFIKLGQWAASRTDLFPDALCVKMSKLHSSNNPHPFRYTKKVLQRAFGLPFEAIFEHFEDTPIGCGAIAQVYRAQLRPEILKQSSAEAAALAKELEDDPDRQIVTSVAIKVLHPRVEKLVRRDIRIMSIFANLINALPEMEWLSLPDEVAAFGDMMNQQLDLRVEAANLDRFRHNFAHRPRTVSFPRPIRLGPDHVAANKEVLVEEYEDALPLKYFLRNGGGPFDEKIANLGLDAFLEMLLLDNWTHGDLHPGNILVRMVRPETYHIIGPLIHRLKGDKPPPEPSIPTESKRETAIVHELRALSGDQDAWLERLEELYDAGLVPQLVFIDAGLVTSLDATNRRNFLDLFQAVAEFDGYRAGKLMVERCRRPDLAIDEETFALKIQHLVLSVKSKTFSLAKIKISDILNDVLLAVRQHHVKLEGDFVNTVISILLLEGIGRQLDPNMDLFKSALPILRQLGRQMGTRDAMAHVNTGNLLAMAKLWIWAEARGAAGEASQIDKWVQFDWLSPAI</sequence>
<dbReference type="SUPFAM" id="SSF56112">
    <property type="entry name" value="Protein kinase-like (PK-like)"/>
    <property type="match status" value="1"/>
</dbReference>
<feature type="region of interest" description="Disordered" evidence="2">
    <location>
        <begin position="21"/>
        <end position="50"/>
    </location>
</feature>